<accession>A0A0H2RV48</accession>
<dbReference type="Proteomes" id="UP000053477">
    <property type="component" value="Unassembled WGS sequence"/>
</dbReference>
<name>A0A0H2RV48_9AGAM</name>
<organism evidence="1 2">
    <name type="scientific">Schizopora paradoxa</name>
    <dbReference type="NCBI Taxonomy" id="27342"/>
    <lineage>
        <taxon>Eukaryota</taxon>
        <taxon>Fungi</taxon>
        <taxon>Dikarya</taxon>
        <taxon>Basidiomycota</taxon>
        <taxon>Agaricomycotina</taxon>
        <taxon>Agaricomycetes</taxon>
        <taxon>Hymenochaetales</taxon>
        <taxon>Schizoporaceae</taxon>
        <taxon>Schizopora</taxon>
    </lineage>
</organism>
<protein>
    <submittedName>
        <fullName evidence="1">Uncharacterized protein</fullName>
    </submittedName>
</protein>
<reference evidence="1 2" key="1">
    <citation type="submission" date="2015-04" db="EMBL/GenBank/DDBJ databases">
        <title>Complete genome sequence of Schizopora paradoxa KUC8140, a cosmopolitan wood degrader in East Asia.</title>
        <authorList>
            <consortium name="DOE Joint Genome Institute"/>
            <person name="Min B."/>
            <person name="Park H."/>
            <person name="Jang Y."/>
            <person name="Kim J.-J."/>
            <person name="Kim K.H."/>
            <person name="Pangilinan J."/>
            <person name="Lipzen A."/>
            <person name="Riley R."/>
            <person name="Grigoriev I.V."/>
            <person name="Spatafora J.W."/>
            <person name="Choi I.-G."/>
        </authorList>
    </citation>
    <scope>NUCLEOTIDE SEQUENCE [LARGE SCALE GENOMIC DNA]</scope>
    <source>
        <strain evidence="1 2">KUC8140</strain>
    </source>
</reference>
<dbReference type="OrthoDB" id="2794889at2759"/>
<dbReference type="AlphaFoldDB" id="A0A0H2RV48"/>
<gene>
    <name evidence="1" type="ORF">SCHPADRAFT_928617</name>
</gene>
<dbReference type="EMBL" id="KQ085961">
    <property type="protein sequence ID" value="KLO13343.1"/>
    <property type="molecule type" value="Genomic_DNA"/>
</dbReference>
<sequence length="438" mass="49901">MRVWKRLSIFSKSRKEGRVLDLGGSTCDSGGTRQSCLRLTVPSTIPQEPSLTYEPTITRGLPEEILQLILEALVRLNPNARLSRKRSRAEAVLRLNSLRKAALVCKSWYIAATPLLYTHCTVTSPISLELLWRTIKSSPKEMKSFTYAPLRSKDVENKTKLAIQLCRALPRETAITITVFTVSLNPQHIRDIAGSLTCLHLNDYQSNSFDRTTFRMPVHLPRLICLIMESFLFGDEFGWPITPALEELCFHSCLFLGNNDAELLSPFKTIKKLELRQTDSRRYYPIHEEEALSSLFVACASSLEHLSVVVRAGERPYPVWKYVHLLTGLLSFSYGYEVYESVYDAHDPLEQVDQIFCIELIPGIQRDTFAPTLHTNLAYHTLKHFLDRYVSTMGIKAIRLFGFKSLFGESDALRRRCDDYGVELDCSGCVFERGQFAL</sequence>
<evidence type="ECO:0000313" key="2">
    <source>
        <dbReference type="Proteomes" id="UP000053477"/>
    </source>
</evidence>
<proteinExistence type="predicted"/>
<dbReference type="InParanoid" id="A0A0H2RV48"/>
<evidence type="ECO:0000313" key="1">
    <source>
        <dbReference type="EMBL" id="KLO13343.1"/>
    </source>
</evidence>
<keyword evidence="2" id="KW-1185">Reference proteome</keyword>